<name>A0A2S3I2H6_9POAL</name>
<sequence>MGDEEGLKQVSEEADEEARKEADKEGEALKHASNELDRKWEKSITVRDEITCEHDEDSITLASDGVHKDAGTIKILVQQALKEAFINWGDYYFKDFMRDSLKQVVEEYHNSLPVSSNNSIASVDMMKVVKEAMTEHQTFSRVLYVLARGTPITLLIARTVRGDYNRYPDKILIRNLVVEMIFSFIAVTVFHLYIIIFHFVHTTAPRLSMHCGCG</sequence>
<feature type="transmembrane region" description="Helical" evidence="2">
    <location>
        <begin position="180"/>
        <end position="200"/>
    </location>
</feature>
<dbReference type="Proteomes" id="UP000243499">
    <property type="component" value="Chromosome 6"/>
</dbReference>
<evidence type="ECO:0000313" key="3">
    <source>
        <dbReference type="EMBL" id="PAN35306.1"/>
    </source>
</evidence>
<gene>
    <name evidence="3" type="ORF">PAHAL_6G197500</name>
</gene>
<dbReference type="EMBL" id="CM008051">
    <property type="protein sequence ID" value="PAN35306.1"/>
    <property type="molecule type" value="Genomic_DNA"/>
</dbReference>
<accession>A0A2S3I2H6</accession>
<keyword evidence="2" id="KW-1133">Transmembrane helix</keyword>
<evidence type="ECO:0000256" key="2">
    <source>
        <dbReference type="SAM" id="Phobius"/>
    </source>
</evidence>
<organism evidence="3">
    <name type="scientific">Panicum hallii</name>
    <dbReference type="NCBI Taxonomy" id="206008"/>
    <lineage>
        <taxon>Eukaryota</taxon>
        <taxon>Viridiplantae</taxon>
        <taxon>Streptophyta</taxon>
        <taxon>Embryophyta</taxon>
        <taxon>Tracheophyta</taxon>
        <taxon>Spermatophyta</taxon>
        <taxon>Magnoliopsida</taxon>
        <taxon>Liliopsida</taxon>
        <taxon>Poales</taxon>
        <taxon>Poaceae</taxon>
        <taxon>PACMAD clade</taxon>
        <taxon>Panicoideae</taxon>
        <taxon>Panicodae</taxon>
        <taxon>Paniceae</taxon>
        <taxon>Panicinae</taxon>
        <taxon>Panicum</taxon>
        <taxon>Panicum sect. Panicum</taxon>
    </lineage>
</organism>
<proteinExistence type="predicted"/>
<protein>
    <submittedName>
        <fullName evidence="3">Uncharacterized protein</fullName>
    </submittedName>
</protein>
<dbReference type="AlphaFoldDB" id="A0A2S3I2H6"/>
<feature type="region of interest" description="Disordered" evidence="1">
    <location>
        <begin position="1"/>
        <end position="34"/>
    </location>
</feature>
<keyword evidence="2" id="KW-0472">Membrane</keyword>
<reference evidence="3" key="1">
    <citation type="submission" date="2018-04" db="EMBL/GenBank/DDBJ databases">
        <title>WGS assembly of Panicum hallii.</title>
        <authorList>
            <person name="Lovell J."/>
            <person name="Jenkins J."/>
            <person name="Lowry D."/>
            <person name="Mamidi S."/>
            <person name="Sreedasyam A."/>
            <person name="Weng X."/>
            <person name="Barry K."/>
            <person name="Bonette J."/>
            <person name="Campitelli B."/>
            <person name="Daum C."/>
            <person name="Gordon S."/>
            <person name="Gould B."/>
            <person name="Lipzen A."/>
            <person name="Macqueen A."/>
            <person name="Palacio-Mejia J."/>
            <person name="Plott C."/>
            <person name="Shakirov E."/>
            <person name="Shu S."/>
            <person name="Yoshinaga Y."/>
            <person name="Zane M."/>
            <person name="Rokhsar D."/>
            <person name="Grimwood J."/>
            <person name="Schmutz J."/>
            <person name="Juenger T."/>
        </authorList>
    </citation>
    <scope>NUCLEOTIDE SEQUENCE [LARGE SCALE GENOMIC DNA]</scope>
    <source>
        <strain evidence="3">FIL2</strain>
    </source>
</reference>
<keyword evidence="2" id="KW-0812">Transmembrane</keyword>
<evidence type="ECO:0000256" key="1">
    <source>
        <dbReference type="SAM" id="MobiDB-lite"/>
    </source>
</evidence>
<dbReference type="Gramene" id="PAN35306">
    <property type="protein sequence ID" value="PAN35306"/>
    <property type="gene ID" value="PAHAL_6G197500"/>
</dbReference>